<dbReference type="GeneID" id="85467711"/>
<comment type="caution">
    <text evidence="1">The sequence shown here is derived from an EMBL/GenBank/DDBJ whole genome shotgun (WGS) entry which is preliminary data.</text>
</comment>
<dbReference type="Proteomes" id="UP001243989">
    <property type="component" value="Unassembled WGS sequence"/>
</dbReference>
<evidence type="ECO:0000313" key="1">
    <source>
        <dbReference type="EMBL" id="KAK1636503.1"/>
    </source>
</evidence>
<dbReference type="EMBL" id="JAHMHQ010000010">
    <property type="protein sequence ID" value="KAK1636503.1"/>
    <property type="molecule type" value="Genomic_DNA"/>
</dbReference>
<evidence type="ECO:0000313" key="2">
    <source>
        <dbReference type="Proteomes" id="UP001243989"/>
    </source>
</evidence>
<keyword evidence="2" id="KW-1185">Reference proteome</keyword>
<reference evidence="1" key="1">
    <citation type="submission" date="2021-06" db="EMBL/GenBank/DDBJ databases">
        <title>Comparative genomics, transcriptomics and evolutionary studies reveal genomic signatures of adaptation to plant cell wall in hemibiotrophic fungi.</title>
        <authorList>
            <consortium name="DOE Joint Genome Institute"/>
            <person name="Baroncelli R."/>
            <person name="Diaz J.F."/>
            <person name="Benocci T."/>
            <person name="Peng M."/>
            <person name="Battaglia E."/>
            <person name="Haridas S."/>
            <person name="Andreopoulos W."/>
            <person name="Labutti K."/>
            <person name="Pangilinan J."/>
            <person name="Floch G.L."/>
            <person name="Makela M.R."/>
            <person name="Henrissat B."/>
            <person name="Grigoriev I.V."/>
            <person name="Crouch J.A."/>
            <person name="De Vries R.P."/>
            <person name="Sukno S.A."/>
            <person name="Thon M.R."/>
        </authorList>
    </citation>
    <scope>NUCLEOTIDE SEQUENCE</scope>
    <source>
        <strain evidence="1">CBS 102054</strain>
    </source>
</reference>
<dbReference type="RefSeq" id="XP_060445110.1">
    <property type="nucleotide sequence ID" value="XM_060582849.1"/>
</dbReference>
<gene>
    <name evidence="1" type="ORF">BDP81DRAFT_23659</name>
</gene>
<sequence>MCFSISLDVTNQLESFTLEQHTHLSVPYLTLPYLRRTNIPYTNTYIHIQTHPRISVHTHTTIKPTTSFLSLLLLRPPRPLLSFLSFLSSLFLLLFPPLRLVSPPLPSDLNNIGCPDIRNLYLIKAIRLPSSFGALPKVFPTNYPGWTFAPLEPPPPAELRPHPSRCTVVYTKLAQSWCCNSQFQGARAKPQITPNSTGTWTPDVNPAVRHPRCPCRPCPSEVPLPALPLSAQCTTTTTTTSNPSAPKLVNLRCS</sequence>
<organism evidence="1 2">
    <name type="scientific">Colletotrichum phormii</name>
    <dbReference type="NCBI Taxonomy" id="359342"/>
    <lineage>
        <taxon>Eukaryota</taxon>
        <taxon>Fungi</taxon>
        <taxon>Dikarya</taxon>
        <taxon>Ascomycota</taxon>
        <taxon>Pezizomycotina</taxon>
        <taxon>Sordariomycetes</taxon>
        <taxon>Hypocreomycetidae</taxon>
        <taxon>Glomerellales</taxon>
        <taxon>Glomerellaceae</taxon>
        <taxon>Colletotrichum</taxon>
        <taxon>Colletotrichum acutatum species complex</taxon>
    </lineage>
</organism>
<accession>A0AAJ0EF30</accession>
<proteinExistence type="predicted"/>
<name>A0AAJ0EF30_9PEZI</name>
<dbReference type="AlphaFoldDB" id="A0AAJ0EF30"/>
<protein>
    <submittedName>
        <fullName evidence="1">Uncharacterized protein</fullName>
    </submittedName>
</protein>